<evidence type="ECO:0000313" key="2">
    <source>
        <dbReference type="EMBL" id="TCP10141.1"/>
    </source>
</evidence>
<keyword evidence="1" id="KW-0732">Signal</keyword>
<organism evidence="3 5">
    <name type="scientific">Uruburuella suis</name>
    <dbReference type="NCBI Taxonomy" id="252130"/>
    <lineage>
        <taxon>Bacteria</taxon>
        <taxon>Pseudomonadati</taxon>
        <taxon>Pseudomonadota</taxon>
        <taxon>Betaproteobacteria</taxon>
        <taxon>Neisseriales</taxon>
        <taxon>Neisseriaceae</taxon>
        <taxon>Uruburuella</taxon>
    </lineage>
</organism>
<reference evidence="2 4" key="1">
    <citation type="submission" date="2019-03" db="EMBL/GenBank/DDBJ databases">
        <title>Genomic Encyclopedia of Type Strains, Phase IV (KMG-IV): sequencing the most valuable type-strain genomes for metagenomic binning, comparative biology and taxonomic classification.</title>
        <authorList>
            <person name="Goeker M."/>
        </authorList>
    </citation>
    <scope>NUCLEOTIDE SEQUENCE [LARGE SCALE GENOMIC DNA]</scope>
    <source>
        <strain evidence="2 4">DSM 17474</strain>
    </source>
</reference>
<reference evidence="3" key="3">
    <citation type="journal article" date="2022" name="Res Sq">
        <title>Evolution of multicellular longitudinally dividing oral cavity symbionts (Neisseriaceae).</title>
        <authorList>
            <person name="Nyongesa S."/>
            <person name="Weber P."/>
            <person name="Bernet E."/>
            <person name="Pullido F."/>
            <person name="Nieckarz M."/>
            <person name="Delaby M."/>
            <person name="Nieves C."/>
            <person name="Viehboeck T."/>
            <person name="Krause N."/>
            <person name="Rivera-Millot A."/>
            <person name="Nakamura A."/>
            <person name="Vischer N."/>
            <person name="VanNieuwenhze M."/>
            <person name="Brun Y."/>
            <person name="Cava F."/>
            <person name="Bulgheresi S."/>
            <person name="Veyrier F."/>
        </authorList>
    </citation>
    <scope>NUCLEOTIDE SEQUENCE</scope>
    <source>
        <strain evidence="3">1258/02</strain>
    </source>
</reference>
<dbReference type="KEGG" id="usu:LVJ78_05645"/>
<evidence type="ECO:0000313" key="3">
    <source>
        <dbReference type="EMBL" id="UOO80478.1"/>
    </source>
</evidence>
<accession>A0AAE9KJE4</accession>
<keyword evidence="4" id="KW-1185">Reference proteome</keyword>
<name>A0AAE9KJE4_9NEIS</name>
<proteinExistence type="predicted"/>
<reference evidence="3" key="2">
    <citation type="submission" date="2021-12" db="EMBL/GenBank/DDBJ databases">
        <authorList>
            <person name="Veyrier F.J."/>
        </authorList>
    </citation>
    <scope>NUCLEOTIDE SEQUENCE</scope>
    <source>
        <strain evidence="3">1258/02</strain>
    </source>
</reference>
<feature type="signal peptide" evidence="1">
    <location>
        <begin position="1"/>
        <end position="20"/>
    </location>
</feature>
<dbReference type="Proteomes" id="UP000294721">
    <property type="component" value="Unassembled WGS sequence"/>
</dbReference>
<dbReference type="EMBL" id="CP091507">
    <property type="protein sequence ID" value="UOO80478.1"/>
    <property type="molecule type" value="Genomic_DNA"/>
</dbReference>
<dbReference type="Proteomes" id="UP000829756">
    <property type="component" value="Chromosome"/>
</dbReference>
<dbReference type="EMBL" id="SLXE01000002">
    <property type="protein sequence ID" value="TCP10141.1"/>
    <property type="molecule type" value="Genomic_DNA"/>
</dbReference>
<feature type="chain" id="PRO_5042149253" evidence="1">
    <location>
        <begin position="21"/>
        <end position="114"/>
    </location>
</feature>
<evidence type="ECO:0000313" key="5">
    <source>
        <dbReference type="Proteomes" id="UP000829756"/>
    </source>
</evidence>
<dbReference type="RefSeq" id="WP_132952336.1">
    <property type="nucleotide sequence ID" value="NZ_CP091507.1"/>
</dbReference>
<evidence type="ECO:0000256" key="1">
    <source>
        <dbReference type="SAM" id="SignalP"/>
    </source>
</evidence>
<dbReference type="AlphaFoldDB" id="A0AAE9KJE4"/>
<gene>
    <name evidence="2" type="ORF">EV680_10238</name>
    <name evidence="3" type="ORF">LVJ78_05645</name>
</gene>
<sequence>MKKRSILFVGLMLAAAGAQAGGVGEAIKLVGAAGGINGSATVGVIKDSEINADAEATGKDSEAMAGGVISATPKGQQGINAKATVGVIENSTINAKARADGKGSGAYAGGVISK</sequence>
<protein>
    <submittedName>
        <fullName evidence="3">Uncharacterized protein</fullName>
    </submittedName>
</protein>
<evidence type="ECO:0000313" key="4">
    <source>
        <dbReference type="Proteomes" id="UP000294721"/>
    </source>
</evidence>